<organism evidence="1 2">
    <name type="scientific">Anaeromicrobium sediminis</name>
    <dbReference type="NCBI Taxonomy" id="1478221"/>
    <lineage>
        <taxon>Bacteria</taxon>
        <taxon>Bacillati</taxon>
        <taxon>Bacillota</taxon>
        <taxon>Clostridia</taxon>
        <taxon>Peptostreptococcales</taxon>
        <taxon>Thermotaleaceae</taxon>
        <taxon>Anaeromicrobium</taxon>
    </lineage>
</organism>
<proteinExistence type="predicted"/>
<protein>
    <recommendedName>
        <fullName evidence="3">DnaA N-terminal domain-containing protein</fullName>
    </recommendedName>
</protein>
<keyword evidence="2" id="KW-1185">Reference proteome</keyword>
<evidence type="ECO:0000313" key="1">
    <source>
        <dbReference type="EMBL" id="PAB58443.1"/>
    </source>
</evidence>
<evidence type="ECO:0000313" key="2">
    <source>
        <dbReference type="Proteomes" id="UP000216024"/>
    </source>
</evidence>
<comment type="caution">
    <text evidence="1">The sequence shown here is derived from an EMBL/GenBank/DDBJ whole genome shotgun (WGS) entry which is preliminary data.</text>
</comment>
<accession>A0A267MI20</accession>
<dbReference type="AlphaFoldDB" id="A0A267MI20"/>
<dbReference type="RefSeq" id="WP_095134573.1">
    <property type="nucleotide sequence ID" value="NZ_NIBG01000015.1"/>
</dbReference>
<dbReference type="EMBL" id="NIBG01000015">
    <property type="protein sequence ID" value="PAB58443.1"/>
    <property type="molecule type" value="Genomic_DNA"/>
</dbReference>
<sequence length="99" mass="12071">MDFYTESLLNIPEEISEVPFTKMEERIKEELKEDFMKLKERVGEKYFEKYFNSLIRINKHEKDLLIITSSESYRSIIMREFFNHIKEVFNVNNIIIAKQ</sequence>
<evidence type="ECO:0008006" key="3">
    <source>
        <dbReference type="Google" id="ProtNLM"/>
    </source>
</evidence>
<dbReference type="OrthoDB" id="1954433at2"/>
<name>A0A267MI20_9FIRM</name>
<reference evidence="1 2" key="1">
    <citation type="submission" date="2017-06" db="EMBL/GenBank/DDBJ databases">
        <title>Draft genome sequence of anaerobic fermentative bacterium Anaeromicrobium sediminis DY2726D isolated from West Pacific Ocean sediments.</title>
        <authorList>
            <person name="Zeng X."/>
        </authorList>
    </citation>
    <scope>NUCLEOTIDE SEQUENCE [LARGE SCALE GENOMIC DNA]</scope>
    <source>
        <strain evidence="1 2">DY2726D</strain>
    </source>
</reference>
<gene>
    <name evidence="1" type="ORF">CCE28_15150</name>
</gene>
<dbReference type="Proteomes" id="UP000216024">
    <property type="component" value="Unassembled WGS sequence"/>
</dbReference>